<dbReference type="GO" id="GO:0020037">
    <property type="term" value="F:heme binding"/>
    <property type="evidence" value="ECO:0007669"/>
    <property type="project" value="UniProtKB-UniRule"/>
</dbReference>
<keyword evidence="3 4" id="KW-0408">Iron</keyword>
<dbReference type="PROSITE" id="PS00191">
    <property type="entry name" value="CYTOCHROME_B5_1"/>
    <property type="match status" value="1"/>
</dbReference>
<dbReference type="InterPro" id="IPR051872">
    <property type="entry name" value="Cytochrome_b5/Flavoprotein_Rdt"/>
</dbReference>
<reference evidence="7 8" key="1">
    <citation type="journal article" date="2024" name="Nat. Commun.">
        <title>Phylogenomics reveals the evolutionary origins of lichenization in chlorophyte algae.</title>
        <authorList>
            <person name="Puginier C."/>
            <person name="Libourel C."/>
            <person name="Otte J."/>
            <person name="Skaloud P."/>
            <person name="Haon M."/>
            <person name="Grisel S."/>
            <person name="Petersen M."/>
            <person name="Berrin J.G."/>
            <person name="Delaux P.M."/>
            <person name="Dal Grande F."/>
            <person name="Keller J."/>
        </authorList>
    </citation>
    <scope>NUCLEOTIDE SEQUENCE [LARGE SCALE GENOMIC DNA]</scope>
    <source>
        <strain evidence="7 8">SAG 2145</strain>
    </source>
</reference>
<accession>A0AAW1QMZ0</accession>
<feature type="compositionally biased region" description="Polar residues" evidence="5">
    <location>
        <begin position="1"/>
        <end position="28"/>
    </location>
</feature>
<sequence length="206" mass="22786">METNTNPLTSKSTVTHASEASELGSTFTEFPKPALPKSIPKRGKIPLEKGYSQVDWMRTKKEHRTMAGLKDEPLRKDISLAEVAQHKTADDAWTVLNGKVYNMTPYLPFHPGGKAQMMRGAGIDSSELFRKYHAWPSLAQANSELDLSLPAYLAPSSHLTDDKTWKAMGSLELHDMAVCERTKAHTADQPSVMLGTPLQCCCGTWI</sequence>
<dbReference type="PANTHER" id="PTHR46237">
    <property type="entry name" value="CYTOCHROME B5 REDUCTASE 4 FAMILY MEMBER"/>
    <property type="match status" value="1"/>
</dbReference>
<evidence type="ECO:0000313" key="7">
    <source>
        <dbReference type="EMBL" id="KAK9822881.1"/>
    </source>
</evidence>
<dbReference type="PROSITE" id="PS50255">
    <property type="entry name" value="CYTOCHROME_B5_2"/>
    <property type="match status" value="1"/>
</dbReference>
<feature type="region of interest" description="Disordered" evidence="5">
    <location>
        <begin position="1"/>
        <end position="44"/>
    </location>
</feature>
<dbReference type="SMART" id="SM01117">
    <property type="entry name" value="Cyt-b5"/>
    <property type="match status" value="1"/>
</dbReference>
<dbReference type="InterPro" id="IPR018506">
    <property type="entry name" value="Cyt_B5_heme-BS"/>
</dbReference>
<dbReference type="GO" id="GO:0004128">
    <property type="term" value="F:cytochrome-b5 reductase activity, acting on NAD(P)H"/>
    <property type="evidence" value="ECO:0007669"/>
    <property type="project" value="TreeGrafter"/>
</dbReference>
<keyword evidence="1 4" id="KW-0349">Heme</keyword>
<comment type="caution">
    <text evidence="7">The sequence shown here is derived from an EMBL/GenBank/DDBJ whole genome shotgun (WGS) entry which is preliminary data.</text>
</comment>
<dbReference type="PANTHER" id="PTHR46237:SF1">
    <property type="entry name" value="CYTOCHROME B5 REDUCTASE 4"/>
    <property type="match status" value="1"/>
</dbReference>
<comment type="similarity">
    <text evidence="4">Belongs to the cytochrome b5 family.</text>
</comment>
<evidence type="ECO:0000256" key="4">
    <source>
        <dbReference type="RuleBase" id="RU362121"/>
    </source>
</evidence>
<dbReference type="EMBL" id="JALJOS010000029">
    <property type="protein sequence ID" value="KAK9822881.1"/>
    <property type="molecule type" value="Genomic_DNA"/>
</dbReference>
<dbReference type="Pfam" id="PF00173">
    <property type="entry name" value="Cyt-b5"/>
    <property type="match status" value="1"/>
</dbReference>
<evidence type="ECO:0000256" key="2">
    <source>
        <dbReference type="ARBA" id="ARBA00022723"/>
    </source>
</evidence>
<gene>
    <name evidence="7" type="ORF">WJX74_000119</name>
</gene>
<feature type="domain" description="Cytochrome b5 heme-binding" evidence="6">
    <location>
        <begin position="75"/>
        <end position="134"/>
    </location>
</feature>
<dbReference type="GO" id="GO:0005737">
    <property type="term" value="C:cytoplasm"/>
    <property type="evidence" value="ECO:0007669"/>
    <property type="project" value="TreeGrafter"/>
</dbReference>
<keyword evidence="2 4" id="KW-0479">Metal-binding</keyword>
<dbReference type="AlphaFoldDB" id="A0AAW1QMZ0"/>
<evidence type="ECO:0000259" key="6">
    <source>
        <dbReference type="PROSITE" id="PS50255"/>
    </source>
</evidence>
<organism evidence="7 8">
    <name type="scientific">Apatococcus lobatus</name>
    <dbReference type="NCBI Taxonomy" id="904363"/>
    <lineage>
        <taxon>Eukaryota</taxon>
        <taxon>Viridiplantae</taxon>
        <taxon>Chlorophyta</taxon>
        <taxon>core chlorophytes</taxon>
        <taxon>Trebouxiophyceae</taxon>
        <taxon>Chlorellales</taxon>
        <taxon>Chlorellaceae</taxon>
        <taxon>Apatococcus</taxon>
    </lineage>
</organism>
<dbReference type="InterPro" id="IPR001199">
    <property type="entry name" value="Cyt_B5-like_heme/steroid-bd"/>
</dbReference>
<dbReference type="Proteomes" id="UP001438707">
    <property type="component" value="Unassembled WGS sequence"/>
</dbReference>
<dbReference type="Gene3D" id="3.10.120.10">
    <property type="entry name" value="Cytochrome b5-like heme/steroid binding domain"/>
    <property type="match status" value="1"/>
</dbReference>
<proteinExistence type="inferred from homology"/>
<name>A0AAW1QMZ0_9CHLO</name>
<dbReference type="InterPro" id="IPR036400">
    <property type="entry name" value="Cyt_B5-like_heme/steroid_sf"/>
</dbReference>
<dbReference type="GO" id="GO:0046872">
    <property type="term" value="F:metal ion binding"/>
    <property type="evidence" value="ECO:0007669"/>
    <property type="project" value="UniProtKB-UniRule"/>
</dbReference>
<dbReference type="SUPFAM" id="SSF55856">
    <property type="entry name" value="Cytochrome b5-like heme/steroid binding domain"/>
    <property type="match status" value="1"/>
</dbReference>
<evidence type="ECO:0000256" key="3">
    <source>
        <dbReference type="ARBA" id="ARBA00023004"/>
    </source>
</evidence>
<evidence type="ECO:0000256" key="1">
    <source>
        <dbReference type="ARBA" id="ARBA00022617"/>
    </source>
</evidence>
<protein>
    <recommendedName>
        <fullName evidence="6">Cytochrome b5 heme-binding domain-containing protein</fullName>
    </recommendedName>
</protein>
<evidence type="ECO:0000256" key="5">
    <source>
        <dbReference type="SAM" id="MobiDB-lite"/>
    </source>
</evidence>
<evidence type="ECO:0000313" key="8">
    <source>
        <dbReference type="Proteomes" id="UP001438707"/>
    </source>
</evidence>
<keyword evidence="8" id="KW-1185">Reference proteome</keyword>